<dbReference type="Gene3D" id="3.40.605.10">
    <property type="entry name" value="Aldehyde Dehydrogenase, Chain A, domain 1"/>
    <property type="match status" value="1"/>
</dbReference>
<dbReference type="InterPro" id="IPR016162">
    <property type="entry name" value="Ald_DH_N"/>
</dbReference>
<dbReference type="GO" id="GO:0004029">
    <property type="term" value="F:aldehyde dehydrogenase (NAD+) activity"/>
    <property type="evidence" value="ECO:0007669"/>
    <property type="project" value="UniProtKB-EC"/>
</dbReference>
<sequence length="483" mass="51109">MTDKLNLIAGDWVAGDNGTTANINPSDVTDTVGHYASGSKAQAEAAIEAAAQAFRLWSRTTPQVRHDVLERVGQELTERREEIGTLLAREEGKTKAEGIGETLRAAQIFKFFAGETLRNAGDLLDSVRPGVETTVTREPLGVIGLITPWNFPIAIPAWKIAPALAYGNTVVLKPADLVPGSAWALAEIIDRALKAVGAPAGVFNLVMGPGSVVGQAILENRKVAAVSFTGSVGTGARVAQACVTRGARFQLEMGGKNPMVVLDDADLTTAVEACVNGAFFSTGQRCTASSRLIVSAGIHDRFVEAVVKRLEGVRVGHALAADTHIGPVVDARQLAQDEEYVAIGKAEGAELAFGGKRLTRDTDGFYLEPALFIGATNQMRISREEIFGPVASVIKVADYDEALAVANDTEFGLSAGICTSSLKAAQHFKRNAEAGMVMVNLPTAGVDYHVPFGGRKGSSYGPREQGRYAVEFYTTVKTTYTAG</sequence>
<dbReference type="PROSITE" id="PS00687">
    <property type="entry name" value="ALDEHYDE_DEHYDR_GLU"/>
    <property type="match status" value="1"/>
</dbReference>
<dbReference type="InterPro" id="IPR016163">
    <property type="entry name" value="Ald_DH_C"/>
</dbReference>
<keyword evidence="2 4" id="KW-0560">Oxidoreductase</keyword>
<feature type="active site" evidence="3">
    <location>
        <position position="252"/>
    </location>
</feature>
<keyword evidence="7" id="KW-1185">Reference proteome</keyword>
<organism evidence="6 7">
    <name type="scientific">Novispirillum itersonii</name>
    <name type="common">Aquaspirillum itersonii</name>
    <dbReference type="NCBI Taxonomy" id="189"/>
    <lineage>
        <taxon>Bacteria</taxon>
        <taxon>Pseudomonadati</taxon>
        <taxon>Pseudomonadota</taxon>
        <taxon>Alphaproteobacteria</taxon>
        <taxon>Rhodospirillales</taxon>
        <taxon>Novispirillaceae</taxon>
        <taxon>Novispirillum</taxon>
    </lineage>
</organism>
<dbReference type="InterPro" id="IPR016161">
    <property type="entry name" value="Ald_DH/histidinol_DH"/>
</dbReference>
<dbReference type="InterPro" id="IPR029510">
    <property type="entry name" value="Ald_DH_CS_GLU"/>
</dbReference>
<proteinExistence type="inferred from homology"/>
<comment type="similarity">
    <text evidence="1 4">Belongs to the aldehyde dehydrogenase family.</text>
</comment>
<dbReference type="Proteomes" id="UP000544872">
    <property type="component" value="Unassembled WGS sequence"/>
</dbReference>
<dbReference type="Gene3D" id="3.40.309.10">
    <property type="entry name" value="Aldehyde Dehydrogenase, Chain A, domain 2"/>
    <property type="match status" value="1"/>
</dbReference>
<evidence type="ECO:0000256" key="4">
    <source>
        <dbReference type="RuleBase" id="RU003345"/>
    </source>
</evidence>
<reference evidence="6 7" key="1">
    <citation type="submission" date="2020-08" db="EMBL/GenBank/DDBJ databases">
        <title>Genomic Encyclopedia of Type Strains, Phase IV (KMG-IV): sequencing the most valuable type-strain genomes for metagenomic binning, comparative biology and taxonomic classification.</title>
        <authorList>
            <person name="Goeker M."/>
        </authorList>
    </citation>
    <scope>NUCLEOTIDE SEQUENCE [LARGE SCALE GENOMIC DNA]</scope>
    <source>
        <strain evidence="6 7">DSM 11590</strain>
    </source>
</reference>
<dbReference type="AlphaFoldDB" id="A0A7W9ZJG6"/>
<dbReference type="SUPFAM" id="SSF53720">
    <property type="entry name" value="ALDH-like"/>
    <property type="match status" value="1"/>
</dbReference>
<evidence type="ECO:0000259" key="5">
    <source>
        <dbReference type="Pfam" id="PF00171"/>
    </source>
</evidence>
<evidence type="ECO:0000256" key="3">
    <source>
        <dbReference type="PROSITE-ProRule" id="PRU10007"/>
    </source>
</evidence>
<comment type="caution">
    <text evidence="6">The sequence shown here is derived from an EMBL/GenBank/DDBJ whole genome shotgun (WGS) entry which is preliminary data.</text>
</comment>
<dbReference type="Pfam" id="PF00171">
    <property type="entry name" value="Aldedh"/>
    <property type="match status" value="1"/>
</dbReference>
<evidence type="ECO:0000313" key="6">
    <source>
        <dbReference type="EMBL" id="MBB6211284.1"/>
    </source>
</evidence>
<dbReference type="FunFam" id="3.40.309.10:FF:000012">
    <property type="entry name" value="Betaine aldehyde dehydrogenase"/>
    <property type="match status" value="1"/>
</dbReference>
<gene>
    <name evidence="6" type="ORF">FHS48_002721</name>
</gene>
<dbReference type="PANTHER" id="PTHR11699">
    <property type="entry name" value="ALDEHYDE DEHYDROGENASE-RELATED"/>
    <property type="match status" value="1"/>
</dbReference>
<accession>A0A7W9ZJG6</accession>
<feature type="domain" description="Aldehyde dehydrogenase" evidence="5">
    <location>
        <begin position="12"/>
        <end position="478"/>
    </location>
</feature>
<dbReference type="InterPro" id="IPR015590">
    <property type="entry name" value="Aldehyde_DH_dom"/>
</dbReference>
<dbReference type="PROSITE" id="PS00070">
    <property type="entry name" value="ALDEHYDE_DEHYDR_CYS"/>
    <property type="match status" value="1"/>
</dbReference>
<dbReference type="EC" id="1.2.1.3" evidence="6"/>
<name>A0A7W9ZJG6_NOVIT</name>
<dbReference type="RefSeq" id="WP_184264101.1">
    <property type="nucleotide sequence ID" value="NZ_JACIIX010000010.1"/>
</dbReference>
<evidence type="ECO:0000256" key="1">
    <source>
        <dbReference type="ARBA" id="ARBA00009986"/>
    </source>
</evidence>
<dbReference type="InterPro" id="IPR016160">
    <property type="entry name" value="Ald_DH_CS_CYS"/>
</dbReference>
<dbReference type="EMBL" id="JACIIX010000010">
    <property type="protein sequence ID" value="MBB6211284.1"/>
    <property type="molecule type" value="Genomic_DNA"/>
</dbReference>
<dbReference type="FunFam" id="3.40.605.10:FF:000007">
    <property type="entry name" value="NAD/NADP-dependent betaine aldehyde dehydrogenase"/>
    <property type="match status" value="1"/>
</dbReference>
<dbReference type="CDD" id="cd07097">
    <property type="entry name" value="ALDH_KGSADH-YcbD"/>
    <property type="match status" value="1"/>
</dbReference>
<protein>
    <submittedName>
        <fullName evidence="6">Aldehyde dehydrogenase (NAD+)</fullName>
        <ecNumber evidence="6">1.2.1.3</ecNumber>
    </submittedName>
</protein>
<evidence type="ECO:0000313" key="7">
    <source>
        <dbReference type="Proteomes" id="UP000544872"/>
    </source>
</evidence>
<evidence type="ECO:0000256" key="2">
    <source>
        <dbReference type="ARBA" id="ARBA00023002"/>
    </source>
</evidence>